<reference evidence="2 3" key="2">
    <citation type="submission" date="2018-11" db="EMBL/GenBank/DDBJ databases">
        <authorList>
            <consortium name="Pathogen Informatics"/>
        </authorList>
    </citation>
    <scope>NUCLEOTIDE SEQUENCE [LARGE SCALE GENOMIC DNA]</scope>
</reference>
<dbReference type="STRING" id="387005.A0A183HU54"/>
<dbReference type="Proteomes" id="UP000267606">
    <property type="component" value="Unassembled WGS sequence"/>
</dbReference>
<dbReference type="AlphaFoldDB" id="A0A183HU54"/>
<dbReference type="WBParaSite" id="OFLC_0001101601-mRNA-1">
    <property type="protein sequence ID" value="OFLC_0001101601-mRNA-1"/>
    <property type="gene ID" value="OFLC_0001101601"/>
</dbReference>
<dbReference type="EMBL" id="UZAJ01015362">
    <property type="protein sequence ID" value="VDO73130.1"/>
    <property type="molecule type" value="Genomic_DNA"/>
</dbReference>
<evidence type="ECO:0000313" key="4">
    <source>
        <dbReference type="WBParaSite" id="OFLC_0001101601-mRNA-1"/>
    </source>
</evidence>
<protein>
    <submittedName>
        <fullName evidence="4">NADH dehydrogenase [ubiquinone] 1 alpha subcomplex subunit 7</fullName>
    </submittedName>
</protein>
<sequence length="85" mass="9594">MASSWISIAQGLSLKLLVKFYTHNNSGGMFPSNEYERKFLAQHNPGTSPQKAQGHSPRITPTKYRPDGGDRYIPIRQSSTEWATR</sequence>
<name>A0A183HU54_9BILA</name>
<gene>
    <name evidence="2" type="ORF">OFLC_LOCUS11017</name>
</gene>
<evidence type="ECO:0000313" key="2">
    <source>
        <dbReference type="EMBL" id="VDO73130.1"/>
    </source>
</evidence>
<keyword evidence="3" id="KW-1185">Reference proteome</keyword>
<evidence type="ECO:0000313" key="3">
    <source>
        <dbReference type="Proteomes" id="UP000267606"/>
    </source>
</evidence>
<reference evidence="4" key="1">
    <citation type="submission" date="2016-06" db="UniProtKB">
        <authorList>
            <consortium name="WormBaseParasite"/>
        </authorList>
    </citation>
    <scope>IDENTIFICATION</scope>
</reference>
<evidence type="ECO:0000256" key="1">
    <source>
        <dbReference type="SAM" id="MobiDB-lite"/>
    </source>
</evidence>
<feature type="region of interest" description="Disordered" evidence="1">
    <location>
        <begin position="43"/>
        <end position="85"/>
    </location>
</feature>
<feature type="compositionally biased region" description="Polar residues" evidence="1">
    <location>
        <begin position="76"/>
        <end position="85"/>
    </location>
</feature>
<proteinExistence type="predicted"/>
<organism evidence="4">
    <name type="scientific">Onchocerca flexuosa</name>
    <dbReference type="NCBI Taxonomy" id="387005"/>
    <lineage>
        <taxon>Eukaryota</taxon>
        <taxon>Metazoa</taxon>
        <taxon>Ecdysozoa</taxon>
        <taxon>Nematoda</taxon>
        <taxon>Chromadorea</taxon>
        <taxon>Rhabditida</taxon>
        <taxon>Spirurina</taxon>
        <taxon>Spiruromorpha</taxon>
        <taxon>Filarioidea</taxon>
        <taxon>Onchocercidae</taxon>
        <taxon>Onchocerca</taxon>
    </lineage>
</organism>
<feature type="compositionally biased region" description="Polar residues" evidence="1">
    <location>
        <begin position="44"/>
        <end position="53"/>
    </location>
</feature>
<accession>A0A183HU54</accession>